<feature type="transmembrane region" description="Helical" evidence="5">
    <location>
        <begin position="332"/>
        <end position="350"/>
    </location>
</feature>
<evidence type="ECO:0000259" key="6">
    <source>
        <dbReference type="PROSITE" id="PS50850"/>
    </source>
</evidence>
<protein>
    <submittedName>
        <fullName evidence="7">MFS transporter</fullName>
    </submittedName>
</protein>
<feature type="transmembrane region" description="Helical" evidence="5">
    <location>
        <begin position="99"/>
        <end position="117"/>
    </location>
</feature>
<keyword evidence="2 5" id="KW-0812">Transmembrane</keyword>
<evidence type="ECO:0000313" key="8">
    <source>
        <dbReference type="Proteomes" id="UP000244817"/>
    </source>
</evidence>
<dbReference type="InterPro" id="IPR036259">
    <property type="entry name" value="MFS_trans_sf"/>
</dbReference>
<dbReference type="AlphaFoldDB" id="A0A2T7G0D6"/>
<evidence type="ECO:0000256" key="5">
    <source>
        <dbReference type="SAM" id="Phobius"/>
    </source>
</evidence>
<dbReference type="InterPro" id="IPR051788">
    <property type="entry name" value="MFS_Transporter"/>
</dbReference>
<feature type="transmembrane region" description="Helical" evidence="5">
    <location>
        <begin position="241"/>
        <end position="259"/>
    </location>
</feature>
<dbReference type="GO" id="GO:0022857">
    <property type="term" value="F:transmembrane transporter activity"/>
    <property type="evidence" value="ECO:0007669"/>
    <property type="project" value="InterPro"/>
</dbReference>
<feature type="transmembrane region" description="Helical" evidence="5">
    <location>
        <begin position="138"/>
        <end position="155"/>
    </location>
</feature>
<comment type="subcellular location">
    <subcellularLocation>
        <location evidence="1">Membrane</location>
        <topology evidence="1">Multi-pass membrane protein</topology>
    </subcellularLocation>
</comment>
<evidence type="ECO:0000256" key="3">
    <source>
        <dbReference type="ARBA" id="ARBA00022989"/>
    </source>
</evidence>
<dbReference type="InterPro" id="IPR011701">
    <property type="entry name" value="MFS"/>
</dbReference>
<dbReference type="Pfam" id="PF07690">
    <property type="entry name" value="MFS_1"/>
    <property type="match status" value="1"/>
</dbReference>
<dbReference type="SUPFAM" id="SSF103473">
    <property type="entry name" value="MFS general substrate transporter"/>
    <property type="match status" value="1"/>
</dbReference>
<dbReference type="OrthoDB" id="9810941at2"/>
<organism evidence="7 8">
    <name type="scientific">Thalassorhabdomicrobium marinisediminis</name>
    <dbReference type="NCBI Taxonomy" id="2170577"/>
    <lineage>
        <taxon>Bacteria</taxon>
        <taxon>Pseudomonadati</taxon>
        <taxon>Pseudomonadota</taxon>
        <taxon>Alphaproteobacteria</taxon>
        <taxon>Rhodobacterales</taxon>
        <taxon>Paracoccaceae</taxon>
        <taxon>Thalassorhabdomicrobium</taxon>
    </lineage>
</organism>
<keyword evidence="3 5" id="KW-1133">Transmembrane helix</keyword>
<comment type="caution">
    <text evidence="7">The sequence shown here is derived from an EMBL/GenBank/DDBJ whole genome shotgun (WGS) entry which is preliminary data.</text>
</comment>
<feature type="domain" description="Major facilitator superfamily (MFS) profile" evidence="6">
    <location>
        <begin position="204"/>
        <end position="397"/>
    </location>
</feature>
<feature type="transmembrane region" description="Helical" evidence="5">
    <location>
        <begin position="204"/>
        <end position="229"/>
    </location>
</feature>
<feature type="transmembrane region" description="Helical" evidence="5">
    <location>
        <begin position="161"/>
        <end position="178"/>
    </location>
</feature>
<dbReference type="EMBL" id="QCYG01000002">
    <property type="protein sequence ID" value="PVA07889.1"/>
    <property type="molecule type" value="Genomic_DNA"/>
</dbReference>
<accession>A0A2T7G0D6</accession>
<dbReference type="Gene3D" id="1.20.1250.20">
    <property type="entry name" value="MFS general substrate transporter like domains"/>
    <property type="match status" value="2"/>
</dbReference>
<dbReference type="GO" id="GO:0016020">
    <property type="term" value="C:membrane"/>
    <property type="evidence" value="ECO:0007669"/>
    <property type="project" value="UniProtKB-SubCell"/>
</dbReference>
<evidence type="ECO:0000256" key="1">
    <source>
        <dbReference type="ARBA" id="ARBA00004141"/>
    </source>
</evidence>
<dbReference type="PROSITE" id="PS50850">
    <property type="entry name" value="MFS"/>
    <property type="match status" value="1"/>
</dbReference>
<reference evidence="7 8" key="1">
    <citation type="submission" date="2018-04" db="EMBL/GenBank/DDBJ databases">
        <title>Pelagivirga bohaiensis gen. nov., sp. nov., a bacterium isolated from the Bohai Sea.</title>
        <authorList>
            <person name="Ji X."/>
        </authorList>
    </citation>
    <scope>NUCLEOTIDE SEQUENCE [LARGE SCALE GENOMIC DNA]</scope>
    <source>
        <strain evidence="7 8">BH-SD16</strain>
    </source>
</reference>
<dbReference type="PANTHER" id="PTHR23514:SF13">
    <property type="entry name" value="INNER MEMBRANE PROTEIN YBJJ"/>
    <property type="match status" value="1"/>
</dbReference>
<feature type="transmembrane region" description="Helical" evidence="5">
    <location>
        <begin position="75"/>
        <end position="93"/>
    </location>
</feature>
<evidence type="ECO:0000313" key="7">
    <source>
        <dbReference type="EMBL" id="PVA07889.1"/>
    </source>
</evidence>
<dbReference type="PANTHER" id="PTHR23514">
    <property type="entry name" value="BYPASS OF STOP CODON PROTEIN 6"/>
    <property type="match status" value="1"/>
</dbReference>
<evidence type="ECO:0000256" key="4">
    <source>
        <dbReference type="ARBA" id="ARBA00023136"/>
    </source>
</evidence>
<dbReference type="Proteomes" id="UP000244817">
    <property type="component" value="Unassembled WGS sequence"/>
</dbReference>
<keyword evidence="4 5" id="KW-0472">Membrane</keyword>
<feature type="transmembrane region" description="Helical" evidence="5">
    <location>
        <begin position="356"/>
        <end position="377"/>
    </location>
</feature>
<feature type="transmembrane region" description="Helical" evidence="5">
    <location>
        <begin position="271"/>
        <end position="288"/>
    </location>
</feature>
<feature type="transmembrane region" description="Helical" evidence="5">
    <location>
        <begin position="44"/>
        <end position="63"/>
    </location>
</feature>
<proteinExistence type="predicted"/>
<name>A0A2T7G0D6_9RHOB</name>
<feature type="transmembrane region" description="Helical" evidence="5">
    <location>
        <begin position="294"/>
        <end position="320"/>
    </location>
</feature>
<keyword evidence="8" id="KW-1185">Reference proteome</keyword>
<gene>
    <name evidence="7" type="ORF">DC363_04530</name>
</gene>
<sequence>MDTLSTRRATLFIMALFFLQPTVFGAWLAMIPHVKTTLELSKSQLALALLGMPLALIPTLQVASRIVARLGPRRAFFYMLPVQAAVMLLPLFAPNLPALFASLAVIGVVVAFLQVSLNTYAGRLEKAADVMVMSRCHGFWALGVSVGSFLATLLFGAGPVLAVLTVGAISALAGMFAAPRLPRLLGQDEGPAPRPQRLSQMPRALFVISIFVLAVSLVEGAMSDWAAIYLADRWGSGADEAGIAVTIFSGFLAAGRFMGDGLKRRMGARGAARLTVGLALLGLLSLTGPMALPFVFAGFALIGLGASIAFPLGVSAAAALDDAHEAQNIATMSMIAISGLLIGPPLIGFLSEAVGLRFALMALAPGLFLSLVLTGVFPTRKPRGTGGAAAPVSEAPL</sequence>
<evidence type="ECO:0000256" key="2">
    <source>
        <dbReference type="ARBA" id="ARBA00022692"/>
    </source>
</evidence>
<dbReference type="InterPro" id="IPR020846">
    <property type="entry name" value="MFS_dom"/>
</dbReference>
<dbReference type="RefSeq" id="WP_108639932.1">
    <property type="nucleotide sequence ID" value="NZ_QCYG01000002.1"/>
</dbReference>